<name>A0A8J7U6A1_9BACT</name>
<dbReference type="InterPro" id="IPR003660">
    <property type="entry name" value="HAMP_dom"/>
</dbReference>
<dbReference type="SUPFAM" id="SSF158472">
    <property type="entry name" value="HAMP domain-like"/>
    <property type="match status" value="1"/>
</dbReference>
<keyword evidence="11" id="KW-0175">Coiled coil</keyword>
<dbReference type="InterPro" id="IPR033463">
    <property type="entry name" value="sCache_3"/>
</dbReference>
<evidence type="ECO:0000256" key="4">
    <source>
        <dbReference type="ARBA" id="ARBA00022475"/>
    </source>
</evidence>
<evidence type="ECO:0000313" key="16">
    <source>
        <dbReference type="Proteomes" id="UP000664417"/>
    </source>
</evidence>
<evidence type="ECO:0000256" key="1">
    <source>
        <dbReference type="ARBA" id="ARBA00000085"/>
    </source>
</evidence>
<dbReference type="SUPFAM" id="SSF47384">
    <property type="entry name" value="Homodimeric domain of signal transducing histidine kinase"/>
    <property type="match status" value="1"/>
</dbReference>
<dbReference type="SUPFAM" id="SSF103190">
    <property type="entry name" value="Sensory domain-like"/>
    <property type="match status" value="1"/>
</dbReference>
<evidence type="ECO:0000256" key="2">
    <source>
        <dbReference type="ARBA" id="ARBA00004651"/>
    </source>
</evidence>
<feature type="coiled-coil region" evidence="11">
    <location>
        <begin position="263"/>
        <end position="308"/>
    </location>
</feature>
<dbReference type="SMART" id="SM00388">
    <property type="entry name" value="HisKA"/>
    <property type="match status" value="1"/>
</dbReference>
<dbReference type="PANTHER" id="PTHR43065:SF42">
    <property type="entry name" value="TWO-COMPONENT SENSOR PPRA"/>
    <property type="match status" value="1"/>
</dbReference>
<dbReference type="CDD" id="cd00082">
    <property type="entry name" value="HisKA"/>
    <property type="match status" value="1"/>
</dbReference>
<keyword evidence="6" id="KW-0808">Transferase</keyword>
<dbReference type="Gene3D" id="1.10.287.130">
    <property type="match status" value="1"/>
</dbReference>
<comment type="catalytic activity">
    <reaction evidence="1">
        <text>ATP + protein L-histidine = ADP + protein N-phospho-L-histidine.</text>
        <dbReference type="EC" id="2.7.13.3"/>
    </reaction>
</comment>
<evidence type="ECO:0000256" key="3">
    <source>
        <dbReference type="ARBA" id="ARBA00012438"/>
    </source>
</evidence>
<dbReference type="Proteomes" id="UP000664417">
    <property type="component" value="Unassembled WGS sequence"/>
</dbReference>
<keyword evidence="5" id="KW-0597">Phosphoprotein</keyword>
<keyword evidence="16" id="KW-1185">Reference proteome</keyword>
<dbReference type="AlphaFoldDB" id="A0A8J7U6A1"/>
<comment type="subcellular location">
    <subcellularLocation>
        <location evidence="2">Cell membrane</location>
        <topology evidence="2">Multi-pass membrane protein</topology>
    </subcellularLocation>
</comment>
<dbReference type="SMART" id="SM00387">
    <property type="entry name" value="HATPase_c"/>
    <property type="match status" value="1"/>
</dbReference>
<dbReference type="CDD" id="cd06225">
    <property type="entry name" value="HAMP"/>
    <property type="match status" value="1"/>
</dbReference>
<evidence type="ECO:0000256" key="8">
    <source>
        <dbReference type="ARBA" id="ARBA00022777"/>
    </source>
</evidence>
<evidence type="ECO:0000259" key="13">
    <source>
        <dbReference type="PROSITE" id="PS50109"/>
    </source>
</evidence>
<keyword evidence="4" id="KW-1003">Cell membrane</keyword>
<dbReference type="EC" id="2.7.13.3" evidence="3"/>
<evidence type="ECO:0000256" key="5">
    <source>
        <dbReference type="ARBA" id="ARBA00022553"/>
    </source>
</evidence>
<evidence type="ECO:0000256" key="10">
    <source>
        <dbReference type="ARBA" id="ARBA00023136"/>
    </source>
</evidence>
<accession>A0A8J7U6A1</accession>
<sequence>MISDSPIRRGIRWKLLTTMVGLTVTLTVLMTIVQITVQKQLLERELETRIDLIKKNMQDRGATLIAYLGRQVENDIAAFDYSSVHELLERTVAADSDLDFAILMNNDRVALVHTRPEYLQTKLDASEDRYAAEQKTQTINQYQRNKVAYLEMITPISNGNQAWGVLRLGFSLSSVNEEIVKSRAEISKLTEQRVIYALATALVVALVAAGIGILIATSISKPIVALTDHAYQLARGDFSVSNTGKIDTRDEVGILANAFRGMSRSLRESHEKLEEYNHTLEQRVRDRTRELSAKNDELKARYEELETLEEIVISINREFVLENVLNILLIQGLRLFHHAERGAFIIQTSDDQFSFAATVGYDMNELSAHTLSLKELLHDHMEHIHSVQEDVFLVTLKRDALINSLESFSQTSELLVMPLRLHGELEGFLMLDNLGYEKGYDLSDLHKLVRFREHAVSAVAKARTMRELREKNREIIRTQNQLLIQEKMASLGTLTAGIAHEIKNPLNFINNFGAVIVDMSEELKSELAAVRKQLGDELFESLDELAMDMGQSSQQIVKHGERADQIIHGMQMLSRGTSGQLEIIDLNEMIREYLNLAYHGVRAQDKSMSLTFTLDLAEDVGQIEVVPENISRVFLNVVNNACFAVNERQQQEGDAFTPVVRIATRNLGDAVEFSVYDNGTGIPEEIRPRIFTPFFTTKEAGKGTGLGLSISYDIIVQEHGGEFQIESEQGEYTEVRIKLHRHYPSAAQSEEDRHSVLGT</sequence>
<evidence type="ECO:0000256" key="11">
    <source>
        <dbReference type="SAM" id="Coils"/>
    </source>
</evidence>
<organism evidence="15 16">
    <name type="scientific">Acanthopleuribacter pedis</name>
    <dbReference type="NCBI Taxonomy" id="442870"/>
    <lineage>
        <taxon>Bacteria</taxon>
        <taxon>Pseudomonadati</taxon>
        <taxon>Acidobacteriota</taxon>
        <taxon>Holophagae</taxon>
        <taxon>Acanthopleuribacterales</taxon>
        <taxon>Acanthopleuribacteraceae</taxon>
        <taxon>Acanthopleuribacter</taxon>
    </lineage>
</organism>
<comment type="caution">
    <text evidence="15">The sequence shown here is derived from an EMBL/GenBank/DDBJ whole genome shotgun (WGS) entry which is preliminary data.</text>
</comment>
<feature type="domain" description="Histidine kinase" evidence="13">
    <location>
        <begin position="497"/>
        <end position="743"/>
    </location>
</feature>
<dbReference type="InterPro" id="IPR003594">
    <property type="entry name" value="HATPase_dom"/>
</dbReference>
<evidence type="ECO:0000256" key="12">
    <source>
        <dbReference type="SAM" id="Phobius"/>
    </source>
</evidence>
<protein>
    <recommendedName>
        <fullName evidence="3">histidine kinase</fullName>
        <ecNumber evidence="3">2.7.13.3</ecNumber>
    </recommendedName>
</protein>
<dbReference type="Pfam" id="PF00672">
    <property type="entry name" value="HAMP"/>
    <property type="match status" value="1"/>
</dbReference>
<feature type="domain" description="HAMP" evidence="14">
    <location>
        <begin position="217"/>
        <end position="271"/>
    </location>
</feature>
<dbReference type="InterPro" id="IPR004358">
    <property type="entry name" value="Sig_transdc_His_kin-like_C"/>
</dbReference>
<dbReference type="SMART" id="SM00304">
    <property type="entry name" value="HAMP"/>
    <property type="match status" value="1"/>
</dbReference>
<dbReference type="PROSITE" id="PS50885">
    <property type="entry name" value="HAMP"/>
    <property type="match status" value="1"/>
</dbReference>
<evidence type="ECO:0000313" key="15">
    <source>
        <dbReference type="EMBL" id="MBO1322577.1"/>
    </source>
</evidence>
<dbReference type="InterPro" id="IPR029151">
    <property type="entry name" value="Sensor-like_sf"/>
</dbReference>
<dbReference type="PRINTS" id="PR00344">
    <property type="entry name" value="BCTRLSENSOR"/>
</dbReference>
<evidence type="ECO:0000256" key="9">
    <source>
        <dbReference type="ARBA" id="ARBA00022989"/>
    </source>
</evidence>
<dbReference type="InterPro" id="IPR005467">
    <property type="entry name" value="His_kinase_dom"/>
</dbReference>
<gene>
    <name evidence="15" type="ORF">J3U88_29155</name>
</gene>
<keyword evidence="9 12" id="KW-1133">Transmembrane helix</keyword>
<evidence type="ECO:0000256" key="7">
    <source>
        <dbReference type="ARBA" id="ARBA00022692"/>
    </source>
</evidence>
<dbReference type="Gene3D" id="6.10.340.10">
    <property type="match status" value="1"/>
</dbReference>
<dbReference type="PANTHER" id="PTHR43065">
    <property type="entry name" value="SENSOR HISTIDINE KINASE"/>
    <property type="match status" value="1"/>
</dbReference>
<dbReference type="InterPro" id="IPR036890">
    <property type="entry name" value="HATPase_C_sf"/>
</dbReference>
<dbReference type="InterPro" id="IPR003661">
    <property type="entry name" value="HisK_dim/P_dom"/>
</dbReference>
<dbReference type="PROSITE" id="PS50109">
    <property type="entry name" value="HIS_KIN"/>
    <property type="match status" value="1"/>
</dbReference>
<dbReference type="GO" id="GO:0000155">
    <property type="term" value="F:phosphorelay sensor kinase activity"/>
    <property type="evidence" value="ECO:0007669"/>
    <property type="project" value="InterPro"/>
</dbReference>
<feature type="transmembrane region" description="Helical" evidence="12">
    <location>
        <begin position="194"/>
        <end position="216"/>
    </location>
</feature>
<feature type="transmembrane region" description="Helical" evidence="12">
    <location>
        <begin position="15"/>
        <end position="37"/>
    </location>
</feature>
<dbReference type="SUPFAM" id="SSF55781">
    <property type="entry name" value="GAF domain-like"/>
    <property type="match status" value="1"/>
</dbReference>
<dbReference type="InterPro" id="IPR029016">
    <property type="entry name" value="GAF-like_dom_sf"/>
</dbReference>
<proteinExistence type="predicted"/>
<evidence type="ECO:0000256" key="6">
    <source>
        <dbReference type="ARBA" id="ARBA00022679"/>
    </source>
</evidence>
<keyword evidence="10 12" id="KW-0472">Membrane</keyword>
<keyword evidence="7 12" id="KW-0812">Transmembrane</keyword>
<dbReference type="Gene3D" id="3.30.450.40">
    <property type="match status" value="1"/>
</dbReference>
<dbReference type="InterPro" id="IPR036097">
    <property type="entry name" value="HisK_dim/P_sf"/>
</dbReference>
<evidence type="ECO:0000259" key="14">
    <source>
        <dbReference type="PROSITE" id="PS50885"/>
    </source>
</evidence>
<dbReference type="Gene3D" id="3.30.450.20">
    <property type="entry name" value="PAS domain"/>
    <property type="match status" value="1"/>
</dbReference>
<dbReference type="Pfam" id="PF17203">
    <property type="entry name" value="sCache_3_2"/>
    <property type="match status" value="1"/>
</dbReference>
<dbReference type="Gene3D" id="3.30.565.10">
    <property type="entry name" value="Histidine kinase-like ATPase, C-terminal domain"/>
    <property type="match status" value="1"/>
</dbReference>
<reference evidence="15" key="1">
    <citation type="submission" date="2021-03" db="EMBL/GenBank/DDBJ databases">
        <authorList>
            <person name="Wang G."/>
        </authorList>
    </citation>
    <scope>NUCLEOTIDE SEQUENCE</scope>
    <source>
        <strain evidence="15">KCTC 12899</strain>
    </source>
</reference>
<dbReference type="RefSeq" id="WP_207862550.1">
    <property type="nucleotide sequence ID" value="NZ_JAFREP010000039.1"/>
</dbReference>
<dbReference type="Pfam" id="PF02518">
    <property type="entry name" value="HATPase_c"/>
    <property type="match status" value="1"/>
</dbReference>
<dbReference type="EMBL" id="JAFREP010000039">
    <property type="protein sequence ID" value="MBO1322577.1"/>
    <property type="molecule type" value="Genomic_DNA"/>
</dbReference>
<keyword evidence="8" id="KW-0418">Kinase</keyword>
<dbReference type="SUPFAM" id="SSF55874">
    <property type="entry name" value="ATPase domain of HSP90 chaperone/DNA topoisomerase II/histidine kinase"/>
    <property type="match status" value="1"/>
</dbReference>
<dbReference type="GO" id="GO:0005886">
    <property type="term" value="C:plasma membrane"/>
    <property type="evidence" value="ECO:0007669"/>
    <property type="project" value="UniProtKB-SubCell"/>
</dbReference>